<dbReference type="Proteomes" id="UP000029914">
    <property type="component" value="Chromosome"/>
</dbReference>
<reference evidence="1 2" key="1">
    <citation type="submission" date="2013-09" db="EMBL/GenBank/DDBJ databases">
        <title>Complete genome sequence of Corynebacterium doosanense CAU 212(T) (=DSM 45436(T)), isolated from activated sludge.</title>
        <authorList>
            <person name="Schaffert L."/>
            <person name="Albersmeier A."/>
            <person name="Kalinowski J."/>
            <person name="Ruckert C."/>
        </authorList>
    </citation>
    <scope>NUCLEOTIDE SEQUENCE [LARGE SCALE GENOMIC DNA]</scope>
    <source>
        <strain evidence="1 2">CAU 212</strain>
    </source>
</reference>
<dbReference type="KEGG" id="cdo:CDOO_08235"/>
<dbReference type="HOGENOM" id="CLU_1764936_0_0_11"/>
<sequence>MLCHPEPHPGLTYALRNAKSRKTFMFTKFKIVAVLTVASLALVGCNSEAEKVSKRLQDYTPDTSLPISQQIADSGVATVPYEVEEEDWKDFSIAFCHGVLNIDDYPEYETADDILVDEGFDEFWDREERDTVARIMSANHCPNRITE</sequence>
<dbReference type="AlphaFoldDB" id="A0A097IJJ6"/>
<protein>
    <submittedName>
        <fullName evidence="1">Uncharacterized protein</fullName>
    </submittedName>
</protein>
<accession>A0A097IJJ6</accession>
<name>A0A097IJJ6_9CORY</name>
<proteinExistence type="predicted"/>
<evidence type="ECO:0000313" key="2">
    <source>
        <dbReference type="Proteomes" id="UP000029914"/>
    </source>
</evidence>
<gene>
    <name evidence="1" type="ORF">CDOO_08235</name>
</gene>
<evidence type="ECO:0000313" key="1">
    <source>
        <dbReference type="EMBL" id="AIT62289.1"/>
    </source>
</evidence>
<organism evidence="1 2">
    <name type="scientific">Corynebacterium doosanense CAU 212 = DSM 45436</name>
    <dbReference type="NCBI Taxonomy" id="558173"/>
    <lineage>
        <taxon>Bacteria</taxon>
        <taxon>Bacillati</taxon>
        <taxon>Actinomycetota</taxon>
        <taxon>Actinomycetes</taxon>
        <taxon>Mycobacteriales</taxon>
        <taxon>Corynebacteriaceae</taxon>
        <taxon>Corynebacterium</taxon>
    </lineage>
</organism>
<dbReference type="EMBL" id="CP006764">
    <property type="protein sequence ID" value="AIT62289.1"/>
    <property type="molecule type" value="Genomic_DNA"/>
</dbReference>
<keyword evidence="2" id="KW-1185">Reference proteome</keyword>